<dbReference type="PROSITE" id="PS50994">
    <property type="entry name" value="INTEGRASE"/>
    <property type="match status" value="1"/>
</dbReference>
<dbReference type="InterPro" id="IPR001584">
    <property type="entry name" value="Integrase_cat-core"/>
</dbReference>
<dbReference type="GO" id="GO:0015074">
    <property type="term" value="P:DNA integration"/>
    <property type="evidence" value="ECO:0007669"/>
    <property type="project" value="InterPro"/>
</dbReference>
<evidence type="ECO:0000313" key="3">
    <source>
        <dbReference type="EMBL" id="AYG60007.1"/>
    </source>
</evidence>
<dbReference type="AlphaFoldDB" id="A0A387FQQ3"/>
<feature type="region of interest" description="Disordered" evidence="1">
    <location>
        <begin position="705"/>
        <end position="769"/>
    </location>
</feature>
<evidence type="ECO:0000259" key="2">
    <source>
        <dbReference type="PROSITE" id="PS50994"/>
    </source>
</evidence>
<dbReference type="GO" id="GO:0003676">
    <property type="term" value="F:nucleic acid binding"/>
    <property type="evidence" value="ECO:0007669"/>
    <property type="project" value="InterPro"/>
</dbReference>
<proteinExistence type="predicted"/>
<dbReference type="InterPro" id="IPR036397">
    <property type="entry name" value="RNaseH_sf"/>
</dbReference>
<dbReference type="SUPFAM" id="SSF53098">
    <property type="entry name" value="Ribonuclease H-like"/>
    <property type="match status" value="1"/>
</dbReference>
<keyword evidence="4" id="KW-1185">Reference proteome</keyword>
<accession>A0A387FQQ3</accession>
<dbReference type="Gene3D" id="3.30.420.10">
    <property type="entry name" value="Ribonuclease H-like superfamily/Ribonuclease H"/>
    <property type="match status" value="1"/>
</dbReference>
<dbReference type="InterPro" id="IPR012337">
    <property type="entry name" value="RNaseH-like_sf"/>
</dbReference>
<evidence type="ECO:0000256" key="1">
    <source>
        <dbReference type="SAM" id="MobiDB-lite"/>
    </source>
</evidence>
<reference evidence="3 4" key="1">
    <citation type="submission" date="2018-10" db="EMBL/GenBank/DDBJ databases">
        <title>Rhizobium etli, R. leguminosarum and a new Rhizobium genospecies from Phaseolus dumosus.</title>
        <authorList>
            <person name="Ramirez-Puebla S.T."/>
            <person name="Rogel-Hernandez M.A."/>
            <person name="Guerrero G."/>
            <person name="Ormeno-Orrillo E."/>
            <person name="Martinez-Romero J.C."/>
            <person name="Negrete-Yankelevich S."/>
            <person name="Martinez-Romero E."/>
        </authorList>
    </citation>
    <scope>NUCLEOTIDE SEQUENCE [LARGE SCALE GENOMIC DNA]</scope>
    <source>
        <strain evidence="3 4">CCGE525</strain>
    </source>
</reference>
<protein>
    <submittedName>
        <fullName evidence="3">Transposase</fullName>
    </submittedName>
</protein>
<dbReference type="KEGG" id="rjg:CCGE525_15205"/>
<feature type="region of interest" description="Disordered" evidence="1">
    <location>
        <begin position="153"/>
        <end position="185"/>
    </location>
</feature>
<dbReference type="EMBL" id="CP032694">
    <property type="protein sequence ID" value="AYG60007.1"/>
    <property type="molecule type" value="Genomic_DNA"/>
</dbReference>
<sequence length="769" mass="88627">MPERRHEMNQALRRVSYYRCDLHPTDRLFYRGEYWIPREFDNNGHHVQSEKDPGRWHFIEHEELYRALESGESRTDDGYYTQEQTLVRARTGDLEIHEFSEKKRERARFMEQLVHYFEEECNSRGGKKPTWEELELLLITWAAEITKKTAQTHLLAKKSEKRGRKPKGAASQKKSPKAYGGTRAQVSIYTPPGPKRFLQLCERYWKCNRDVRALMPLHSGPGVMALTDGCKESLALAMKYAVQIATDRKAKKAKLFFEYGKAYEAENKKRSKETQLKKFGRFRFEKLIDRLFAADELMAAREGKGKARAYFRPQMYGHDVERPGERIEFDSMMLDVETWFRFWEIWEFLDGPTQNALKPLRIYIVAVVDAATGYILALKGTLTETSAAVIEALDMALHDKAHISKLVGAQTRWLSGGKFSSVWTDHGKPYTAEETELAFASYRISYNHPPAKQPWHRPFIERTIGMIQQDIAPNFDGLTFSDVVKRGDYDAEKQAALLTDEVIALILRTILDVYHHRIHYRLGMSRHEAWAKYVTETGIKPSFDRERRIHVFGTTEERTLLADGIHNYGIRFNSAWLANLRGKIGQTKVKIRYYKNDLLYGIVVKDPEGPGWKFVPSRARYTAHVSVFDWTIARLRLLEKARAGENATVDIMYAAMRDVASSSDAAAERALMLNAGFTPHMPSHQDLINIHATIFEGWLIDEDEPTTFDPSSAPMPKNPLREGGVSMLPIHRPSEPTLKTGEDIPDHGTATDYLETQETHNDDDEYYTR</sequence>
<evidence type="ECO:0000313" key="4">
    <source>
        <dbReference type="Proteomes" id="UP000282195"/>
    </source>
</evidence>
<name>A0A387FQQ3_9HYPH</name>
<gene>
    <name evidence="3" type="ORF">CCGE525_15205</name>
</gene>
<feature type="domain" description="Integrase catalytic" evidence="2">
    <location>
        <begin position="319"/>
        <end position="534"/>
    </location>
</feature>
<dbReference type="OrthoDB" id="5287589at2"/>
<organism evidence="3 4">
    <name type="scientific">Rhizobium jaguaris</name>
    <dbReference type="NCBI Taxonomy" id="1312183"/>
    <lineage>
        <taxon>Bacteria</taxon>
        <taxon>Pseudomonadati</taxon>
        <taxon>Pseudomonadota</taxon>
        <taxon>Alphaproteobacteria</taxon>
        <taxon>Hyphomicrobiales</taxon>
        <taxon>Rhizobiaceae</taxon>
        <taxon>Rhizobium/Agrobacterium group</taxon>
        <taxon>Rhizobium</taxon>
    </lineage>
</organism>
<feature type="compositionally biased region" description="Basic residues" evidence="1">
    <location>
        <begin position="155"/>
        <end position="167"/>
    </location>
</feature>
<dbReference type="Proteomes" id="UP000282195">
    <property type="component" value="Chromosome"/>
</dbReference>